<dbReference type="InterPro" id="IPR027417">
    <property type="entry name" value="P-loop_NTPase"/>
</dbReference>
<dbReference type="Pfam" id="PF13469">
    <property type="entry name" value="Sulfotransfer_3"/>
    <property type="match status" value="1"/>
</dbReference>
<protein>
    <submittedName>
        <fullName evidence="2">Sulfotransferase</fullName>
    </submittedName>
</protein>
<sequence>MSESSTAILVLGMHRSGTSALTRVLNLLGAHVGDDLLAAKADNARGFWEHAEAVAIHDRLLTALGMSWHDPRELPAGWLASSAGRTAAGEVARLIERDMKGKRLWAVKDPRMCRLAPLWIEALRSLGIGAKAVLAVRDPYEVASSLHVRDGWSHQHTYLMWAEHLLEALRATADIPRALVSYEQLLGNWRMHIGRLADQLGISWDPGPEHAGPAIEAFLTPDERHHDVSHSGLDVQFGYVPPTFLKRLHAACVETSLDANWRRLDEFDRQFSAVAEVFAGPMDEVTTSRDKAAQVGLEQGHLAQERLERIHQLQVELEEAVRNQANLQTLAVERIERIHQLDAALATATTERGAFEALSAERIERIHQLQADLARLQHVELDLASRTSEMHSVRDQLKDLSNLAGSRWWALKRVVRPLRPSQSLSAPVKG</sequence>
<organism evidence="2 3">
    <name type="scientific">Dyella lutea</name>
    <dbReference type="NCBI Taxonomy" id="2950441"/>
    <lineage>
        <taxon>Bacteria</taxon>
        <taxon>Pseudomonadati</taxon>
        <taxon>Pseudomonadota</taxon>
        <taxon>Gammaproteobacteria</taxon>
        <taxon>Lysobacterales</taxon>
        <taxon>Rhodanobacteraceae</taxon>
        <taxon>Dyella</taxon>
    </lineage>
</organism>
<gene>
    <name evidence="2" type="ORF">NC595_05055</name>
</gene>
<comment type="caution">
    <text evidence="2">The sequence shown here is derived from an EMBL/GenBank/DDBJ whole genome shotgun (WGS) entry which is preliminary data.</text>
</comment>
<proteinExistence type="predicted"/>
<keyword evidence="1" id="KW-0175">Coiled coil</keyword>
<dbReference type="RefSeq" id="WP_253565193.1">
    <property type="nucleotide sequence ID" value="NZ_JAMZEK010000001.1"/>
</dbReference>
<name>A0ABT1F7Q3_9GAMM</name>
<evidence type="ECO:0000313" key="2">
    <source>
        <dbReference type="EMBL" id="MCP1373424.1"/>
    </source>
</evidence>
<evidence type="ECO:0000256" key="1">
    <source>
        <dbReference type="SAM" id="Coils"/>
    </source>
</evidence>
<dbReference type="InterPro" id="IPR014556">
    <property type="entry name" value="UCP029407"/>
</dbReference>
<dbReference type="PIRSF" id="PIRSF029407">
    <property type="entry name" value="UCP029407"/>
    <property type="match status" value="1"/>
</dbReference>
<feature type="coiled-coil region" evidence="1">
    <location>
        <begin position="303"/>
        <end position="330"/>
    </location>
</feature>
<dbReference type="Gene3D" id="3.40.50.300">
    <property type="entry name" value="P-loop containing nucleotide triphosphate hydrolases"/>
    <property type="match status" value="1"/>
</dbReference>
<dbReference type="SUPFAM" id="SSF52540">
    <property type="entry name" value="P-loop containing nucleoside triphosphate hydrolases"/>
    <property type="match status" value="1"/>
</dbReference>
<evidence type="ECO:0000313" key="3">
    <source>
        <dbReference type="Proteomes" id="UP001204615"/>
    </source>
</evidence>
<dbReference type="Proteomes" id="UP001204615">
    <property type="component" value="Unassembled WGS sequence"/>
</dbReference>
<dbReference type="EMBL" id="JAMZEK010000001">
    <property type="protein sequence ID" value="MCP1373424.1"/>
    <property type="molecule type" value="Genomic_DNA"/>
</dbReference>
<keyword evidence="3" id="KW-1185">Reference proteome</keyword>
<reference evidence="2 3" key="1">
    <citation type="submission" date="2022-06" db="EMBL/GenBank/DDBJ databases">
        <title>Dyella sp. Sa strain:Sa Genome sequencing.</title>
        <authorList>
            <person name="Park S."/>
        </authorList>
    </citation>
    <scope>NUCLEOTIDE SEQUENCE [LARGE SCALE GENOMIC DNA]</scope>
    <source>
        <strain evidence="2 3">Sa</strain>
    </source>
</reference>
<accession>A0ABT1F7Q3</accession>